<keyword evidence="9" id="KW-0505">Motor protein</keyword>
<evidence type="ECO:0000256" key="4">
    <source>
        <dbReference type="ARBA" id="ARBA00022741"/>
    </source>
</evidence>
<dbReference type="FunFam" id="1.20.120.720:FF:000010">
    <property type="entry name" value="Unconventional myosin-Ie"/>
    <property type="match status" value="1"/>
</dbReference>
<dbReference type="PROSITE" id="PS50096">
    <property type="entry name" value="IQ"/>
    <property type="match status" value="1"/>
</dbReference>
<feature type="region of interest" description="Actin-binding" evidence="14">
    <location>
        <begin position="556"/>
        <end position="578"/>
    </location>
</feature>
<dbReference type="Ensembl" id="ENSSGRT00000055777.1">
    <property type="protein sequence ID" value="ENSSGRP00000052199.1"/>
    <property type="gene ID" value="ENSSGRG00000026861.1"/>
</dbReference>
<evidence type="ECO:0000256" key="5">
    <source>
        <dbReference type="ARBA" id="ARBA00022840"/>
    </source>
</evidence>
<feature type="domain" description="TH1" evidence="18">
    <location>
        <begin position="717"/>
        <end position="909"/>
    </location>
</feature>
<dbReference type="GO" id="GO:0016459">
    <property type="term" value="C:myosin complex"/>
    <property type="evidence" value="ECO:0007669"/>
    <property type="project" value="UniProtKB-KW"/>
</dbReference>
<dbReference type="AlphaFoldDB" id="A0A672NUS1"/>
<name>A0A672NUS1_SINGR</name>
<dbReference type="FunFam" id="1.20.58.530:FF:000007">
    <property type="entry name" value="Myosin IE"/>
    <property type="match status" value="1"/>
</dbReference>
<dbReference type="Gene3D" id="1.10.10.820">
    <property type="match status" value="1"/>
</dbReference>
<evidence type="ECO:0000259" key="16">
    <source>
        <dbReference type="PROSITE" id="PS50002"/>
    </source>
</evidence>
<dbReference type="InterPro" id="IPR036028">
    <property type="entry name" value="SH3-like_dom_sf"/>
</dbReference>
<dbReference type="Gene3D" id="1.20.58.530">
    <property type="match status" value="1"/>
</dbReference>
<keyword evidence="20" id="KW-1185">Reference proteome</keyword>
<accession>A0A672NUS1</accession>
<keyword evidence="2 13" id="KW-0728">SH3 domain</keyword>
<dbReference type="SMART" id="SM00242">
    <property type="entry name" value="MYSc"/>
    <property type="match status" value="1"/>
</dbReference>
<dbReference type="FunFam" id="1.20.5.4820:FF:000004">
    <property type="entry name" value="Myosin IE"/>
    <property type="match status" value="1"/>
</dbReference>
<dbReference type="Proteomes" id="UP000472262">
    <property type="component" value="Unassembled WGS sequence"/>
</dbReference>
<dbReference type="GO" id="GO:0007015">
    <property type="term" value="P:actin filament organization"/>
    <property type="evidence" value="ECO:0007669"/>
    <property type="project" value="TreeGrafter"/>
</dbReference>
<keyword evidence="5" id="KW-0067">ATP-binding</keyword>
<dbReference type="PANTHER" id="PTHR13140">
    <property type="entry name" value="MYOSIN"/>
    <property type="match status" value="1"/>
</dbReference>
<dbReference type="FunFam" id="1.10.10.820:FF:000001">
    <property type="entry name" value="Myosin heavy chain"/>
    <property type="match status" value="1"/>
</dbReference>
<evidence type="ECO:0000259" key="18">
    <source>
        <dbReference type="PROSITE" id="PS51757"/>
    </source>
</evidence>
<protein>
    <recommendedName>
        <fullName evidence="12">Osteoclast-stimulating factor 1</fullName>
    </recommendedName>
</protein>
<dbReference type="PRINTS" id="PR00452">
    <property type="entry name" value="SH3DOMAIN"/>
</dbReference>
<dbReference type="GO" id="GO:0005524">
    <property type="term" value="F:ATP binding"/>
    <property type="evidence" value="ECO:0007669"/>
    <property type="project" value="UniProtKB-KW"/>
</dbReference>
<dbReference type="InterPro" id="IPR027417">
    <property type="entry name" value="P-loop_NTPase"/>
</dbReference>
<evidence type="ECO:0000256" key="3">
    <source>
        <dbReference type="ARBA" id="ARBA00022553"/>
    </source>
</evidence>
<evidence type="ECO:0000256" key="1">
    <source>
        <dbReference type="ARBA" id="ARBA00008314"/>
    </source>
</evidence>
<evidence type="ECO:0000313" key="20">
    <source>
        <dbReference type="Proteomes" id="UP000472262"/>
    </source>
</evidence>
<evidence type="ECO:0000256" key="15">
    <source>
        <dbReference type="SAM" id="MobiDB-lite"/>
    </source>
</evidence>
<evidence type="ECO:0000256" key="14">
    <source>
        <dbReference type="PROSITE-ProRule" id="PRU00782"/>
    </source>
</evidence>
<sequence length="1051" mass="121304">CGEKEQGSRGHYRYHWQSHNVKQSGVDDMVLLSKINEDAIVENLKKRYMDDFIFTYIGPVLISVNPFKQMPYFGEKEIEMYQGAAQYENPPHIYALADNMYRNMMIDRENQCVIISKVTFNFKFLKKYLYHVKDIILQSNPLLEAFGNAKTVRNNNSSRFGKYVEIQFSSGGEPDGGKISNFLLEKSRVVMRNPGERSFHIFYQLIEGANGDQKSSLGITKLDYYSYLNQSGSYKVDDINDKHDFQETLHAMDVIGISGMDRTLVLQIVAGILHLGNIGFKEAGNYAAVENDEFLAFPAFLLGIDQHRLKEKLTSRKIDGKWGGKSESIDVTLNVEQACFTRDALSKALHARVFDYLVESINKAMVKDHQELNIGVLDIYGFEIFQKNGFEQFCINFVNEKLQQIFIELTLKAEQEEYVQEGIRWTPIEYFNNKIVCDLIEKIKSNTYPLSVSCPVESHGRVDGLYTLRSSHDRSCDHFRGKLSFFFIHLTKLKLNSVSYDAEGFCERNRDVLFTDLIELMQSSEIPFIRALFPENLNAEKKGRPTTAGSKIKKQANDLVSTLMKCTPHYIRCIKPNETKKPKDWEESRVKHQVEYLGLKENIRVRRAGYAYRRVFRKFLNRYAILTKESWPTWRGDERQGVLHLLRSVNMDQDQYQLGHTKIFIKAPESLFLLEETRERKFDGYARAIQTAWRKYCARKKYVQMREEASDLLLNRKERRRHSLDRNFVGDYLGMDDRPELRQFVGKREKIDFADKVNKFDRRFKSIKRDLILTPKSVYLIGREKVKQGPEKGMVKEVLKRKIDVEKIMAVSLSTMQDDFMILHEEEYDSLLECVFKTEVISLLARRYEERTQKKLPLKFSTTLEMKLKKEGWGPWNAGGARQVQFIQGQGDVAVLRPSNKMLQVSIGPGLPKNSRENSQHHSNQRPTPGNTARPFLPTNVSQLKDRGSRQAPQQTNLDFLKVPDQGAAGAHRQSTNRPTPGGGRPKPAPKPKPQVPQCKALYAYDAQDTDELSFNADDIIDIIKEDASGWWTGRLRGKQGLFPNNYVTKI</sequence>
<evidence type="ECO:0000256" key="11">
    <source>
        <dbReference type="ARBA" id="ARBA00037432"/>
    </source>
</evidence>
<evidence type="ECO:0000256" key="13">
    <source>
        <dbReference type="PROSITE-ProRule" id="PRU00192"/>
    </source>
</evidence>
<dbReference type="SUPFAM" id="SSF52540">
    <property type="entry name" value="P-loop containing nucleoside triphosphate hydrolases"/>
    <property type="match status" value="1"/>
</dbReference>
<feature type="compositionally biased region" description="Polar residues" evidence="15">
    <location>
        <begin position="921"/>
        <end position="931"/>
    </location>
</feature>
<evidence type="ECO:0000313" key="19">
    <source>
        <dbReference type="Ensembl" id="ENSSGRP00000052199.1"/>
    </source>
</evidence>
<evidence type="ECO:0000256" key="12">
    <source>
        <dbReference type="ARBA" id="ARBA00040640"/>
    </source>
</evidence>
<comment type="function">
    <text evidence="11">Induces bone resorption, acting probably through a signaling cascade which results in the secretion of factor(s) enhancing osteoclast formation and activity.</text>
</comment>
<comment type="similarity">
    <text evidence="1 14">Belongs to the TRAFAC class myosin-kinesin ATPase superfamily. Myosin family.</text>
</comment>
<evidence type="ECO:0000256" key="7">
    <source>
        <dbReference type="ARBA" id="ARBA00023043"/>
    </source>
</evidence>
<keyword evidence="10 14" id="KW-0009">Actin-binding</keyword>
<reference evidence="19" key="1">
    <citation type="submission" date="2025-08" db="UniProtKB">
        <authorList>
            <consortium name="Ensembl"/>
        </authorList>
    </citation>
    <scope>IDENTIFICATION</scope>
</reference>
<dbReference type="Pfam" id="PF06017">
    <property type="entry name" value="Myosin_TH1"/>
    <property type="match status" value="1"/>
</dbReference>
<comment type="caution">
    <text evidence="14">Lacks conserved residue(s) required for the propagation of feature annotation.</text>
</comment>
<reference evidence="19" key="2">
    <citation type="submission" date="2025-09" db="UniProtKB">
        <authorList>
            <consortium name="Ensembl"/>
        </authorList>
    </citation>
    <scope>IDENTIFICATION</scope>
</reference>
<evidence type="ECO:0000256" key="6">
    <source>
        <dbReference type="ARBA" id="ARBA00022860"/>
    </source>
</evidence>
<dbReference type="PANTHER" id="PTHR13140:SF341">
    <property type="entry name" value="UNCONVENTIONAL MYOSIN-IE"/>
    <property type="match status" value="1"/>
</dbReference>
<feature type="region of interest" description="Disordered" evidence="15">
    <location>
        <begin position="904"/>
        <end position="939"/>
    </location>
</feature>
<dbReference type="GO" id="GO:0005737">
    <property type="term" value="C:cytoplasm"/>
    <property type="evidence" value="ECO:0007669"/>
    <property type="project" value="TreeGrafter"/>
</dbReference>
<dbReference type="PROSITE" id="PS51757">
    <property type="entry name" value="TH1"/>
    <property type="match status" value="1"/>
</dbReference>
<keyword evidence="7" id="KW-0040">ANK repeat</keyword>
<evidence type="ECO:0000256" key="9">
    <source>
        <dbReference type="ARBA" id="ARBA00023175"/>
    </source>
</evidence>
<organism evidence="19 20">
    <name type="scientific">Sinocyclocheilus grahami</name>
    <name type="common">Dianchi golden-line fish</name>
    <name type="synonym">Barbus grahami</name>
    <dbReference type="NCBI Taxonomy" id="75366"/>
    <lineage>
        <taxon>Eukaryota</taxon>
        <taxon>Metazoa</taxon>
        <taxon>Chordata</taxon>
        <taxon>Craniata</taxon>
        <taxon>Vertebrata</taxon>
        <taxon>Euteleostomi</taxon>
        <taxon>Actinopterygii</taxon>
        <taxon>Neopterygii</taxon>
        <taxon>Teleostei</taxon>
        <taxon>Ostariophysi</taxon>
        <taxon>Cypriniformes</taxon>
        <taxon>Cyprinidae</taxon>
        <taxon>Cyprininae</taxon>
        <taxon>Sinocyclocheilus</taxon>
    </lineage>
</organism>
<dbReference type="InterPro" id="IPR036961">
    <property type="entry name" value="Kinesin_motor_dom_sf"/>
</dbReference>
<dbReference type="Gene3D" id="2.30.30.40">
    <property type="entry name" value="SH3 Domains"/>
    <property type="match status" value="1"/>
</dbReference>
<dbReference type="GO" id="GO:0005902">
    <property type="term" value="C:microvillus"/>
    <property type="evidence" value="ECO:0007669"/>
    <property type="project" value="TreeGrafter"/>
</dbReference>
<dbReference type="InterPro" id="IPR001452">
    <property type="entry name" value="SH3_domain"/>
</dbReference>
<keyword evidence="8 14" id="KW-0518">Myosin</keyword>
<feature type="domain" description="Myosin motor" evidence="17">
    <location>
        <begin position="24"/>
        <end position="679"/>
    </location>
</feature>
<dbReference type="GO" id="GO:0000146">
    <property type="term" value="F:microfilament motor activity"/>
    <property type="evidence" value="ECO:0007669"/>
    <property type="project" value="TreeGrafter"/>
</dbReference>
<dbReference type="Pfam" id="PF00018">
    <property type="entry name" value="SH3_1"/>
    <property type="match status" value="1"/>
</dbReference>
<dbReference type="PROSITE" id="PS51456">
    <property type="entry name" value="MYOSIN_MOTOR"/>
    <property type="match status" value="1"/>
</dbReference>
<proteinExistence type="inferred from homology"/>
<dbReference type="GO" id="GO:0006897">
    <property type="term" value="P:endocytosis"/>
    <property type="evidence" value="ECO:0007669"/>
    <property type="project" value="TreeGrafter"/>
</dbReference>
<dbReference type="InterPro" id="IPR010926">
    <property type="entry name" value="Myosin_TH1"/>
</dbReference>
<feature type="domain" description="SH3" evidence="16">
    <location>
        <begin position="994"/>
        <end position="1051"/>
    </location>
</feature>
<dbReference type="PRINTS" id="PR00193">
    <property type="entry name" value="MYOSINHEAVY"/>
</dbReference>
<dbReference type="Gene3D" id="1.20.120.720">
    <property type="entry name" value="Myosin VI head, motor domain, U50 subdomain"/>
    <property type="match status" value="1"/>
</dbReference>
<dbReference type="InterPro" id="IPR001609">
    <property type="entry name" value="Myosin_head_motor_dom-like"/>
</dbReference>
<dbReference type="Gene3D" id="1.20.5.4820">
    <property type="match status" value="1"/>
</dbReference>
<dbReference type="GO" id="GO:0051015">
    <property type="term" value="F:actin filament binding"/>
    <property type="evidence" value="ECO:0007669"/>
    <property type="project" value="TreeGrafter"/>
</dbReference>
<keyword evidence="4" id="KW-0547">Nucleotide-binding</keyword>
<dbReference type="SMART" id="SM00326">
    <property type="entry name" value="SH3"/>
    <property type="match status" value="1"/>
</dbReference>
<evidence type="ECO:0000259" key="17">
    <source>
        <dbReference type="PROSITE" id="PS51456"/>
    </source>
</evidence>
<dbReference type="PROSITE" id="PS50002">
    <property type="entry name" value="SH3"/>
    <property type="match status" value="1"/>
</dbReference>
<dbReference type="GO" id="GO:0005886">
    <property type="term" value="C:plasma membrane"/>
    <property type="evidence" value="ECO:0007669"/>
    <property type="project" value="TreeGrafter"/>
</dbReference>
<feature type="region of interest" description="Disordered" evidence="15">
    <location>
        <begin position="966"/>
        <end position="996"/>
    </location>
</feature>
<dbReference type="Pfam" id="PF00063">
    <property type="entry name" value="Myosin_head"/>
    <property type="match status" value="1"/>
</dbReference>
<keyword evidence="3" id="KW-0597">Phosphoprotein</keyword>
<dbReference type="FunFam" id="2.30.30.40:FF:000072">
    <property type="entry name" value="Unconventional Myosin IB"/>
    <property type="match status" value="1"/>
</dbReference>
<evidence type="ECO:0000256" key="2">
    <source>
        <dbReference type="ARBA" id="ARBA00022443"/>
    </source>
</evidence>
<dbReference type="GO" id="GO:0032835">
    <property type="term" value="P:glomerulus development"/>
    <property type="evidence" value="ECO:0007669"/>
    <property type="project" value="TreeGrafter"/>
</dbReference>
<dbReference type="SUPFAM" id="SSF50044">
    <property type="entry name" value="SH3-domain"/>
    <property type="match status" value="1"/>
</dbReference>
<evidence type="ECO:0000256" key="10">
    <source>
        <dbReference type="ARBA" id="ARBA00023203"/>
    </source>
</evidence>
<dbReference type="Gene3D" id="3.40.850.10">
    <property type="entry name" value="Kinesin motor domain"/>
    <property type="match status" value="1"/>
</dbReference>
<keyword evidence="6" id="KW-0112">Calmodulin-binding</keyword>
<dbReference type="GO" id="GO:0005516">
    <property type="term" value="F:calmodulin binding"/>
    <property type="evidence" value="ECO:0007669"/>
    <property type="project" value="UniProtKB-KW"/>
</dbReference>
<dbReference type="FunFam" id="3.40.850.10:FF:000101">
    <property type="entry name" value="Slow myosin heavy chain 2"/>
    <property type="match status" value="1"/>
</dbReference>
<evidence type="ECO:0000256" key="8">
    <source>
        <dbReference type="ARBA" id="ARBA00023123"/>
    </source>
</evidence>
<gene>
    <name evidence="19" type="primary">myo1ea</name>
</gene>